<proteinExistence type="predicted"/>
<dbReference type="HOGENOM" id="CLU_193749_0_0_11"/>
<keyword evidence="1" id="KW-1133">Transmembrane helix</keyword>
<keyword evidence="1" id="KW-0812">Transmembrane</keyword>
<reference evidence="2 3" key="1">
    <citation type="submission" date="2012-06" db="EMBL/GenBank/DDBJ databases">
        <title>Complete sequence of chromosome of Mycobacterium chubuense NBB4.</title>
        <authorList>
            <consortium name="US DOE Joint Genome Institute"/>
            <person name="Lucas S."/>
            <person name="Han J."/>
            <person name="Lapidus A."/>
            <person name="Cheng J.-F."/>
            <person name="Goodwin L."/>
            <person name="Pitluck S."/>
            <person name="Peters L."/>
            <person name="Mikhailova N."/>
            <person name="Teshima H."/>
            <person name="Detter J.C."/>
            <person name="Han C."/>
            <person name="Tapia R."/>
            <person name="Land M."/>
            <person name="Hauser L."/>
            <person name="Kyrpides N."/>
            <person name="Ivanova N."/>
            <person name="Pagani I."/>
            <person name="Mattes T."/>
            <person name="Holmes A."/>
            <person name="Rutledge P."/>
            <person name="Paulsen I."/>
            <person name="Coleman N."/>
            <person name="Woyke T."/>
        </authorList>
    </citation>
    <scope>NUCLEOTIDE SEQUENCE [LARGE SCALE GENOMIC DNA]</scope>
    <source>
        <strain evidence="2 3">NBB4</strain>
    </source>
</reference>
<sequence>MAEVASRTPSSDDPFNEAVATTGLFLIMTAVIALAVALASWTLSEPLFAAMSGAVALLSFSASIFCFKAQALESAPTEVTV</sequence>
<organism evidence="2 3">
    <name type="scientific">Mycolicibacterium chubuense (strain NBB4)</name>
    <name type="common">Mycobacterium chubuense</name>
    <dbReference type="NCBI Taxonomy" id="710421"/>
    <lineage>
        <taxon>Bacteria</taxon>
        <taxon>Bacillati</taxon>
        <taxon>Actinomycetota</taxon>
        <taxon>Actinomycetes</taxon>
        <taxon>Mycobacteriales</taxon>
        <taxon>Mycobacteriaceae</taxon>
        <taxon>Mycolicibacterium</taxon>
    </lineage>
</organism>
<dbReference type="STRING" id="710421.Mycch_3726"/>
<dbReference type="eggNOG" id="ENOG5031TFE">
    <property type="taxonomic scope" value="Bacteria"/>
</dbReference>
<keyword evidence="3" id="KW-1185">Reference proteome</keyword>
<gene>
    <name evidence="2" type="ordered locus">Mycch_3726</name>
</gene>
<evidence type="ECO:0000313" key="2">
    <source>
        <dbReference type="EMBL" id="AFM18458.1"/>
    </source>
</evidence>
<dbReference type="RefSeq" id="WP_014816932.1">
    <property type="nucleotide sequence ID" value="NC_018027.1"/>
</dbReference>
<dbReference type="PATRIC" id="fig|710421.3.peg.3727"/>
<name>I4BMF1_MYCCN</name>
<protein>
    <submittedName>
        <fullName evidence="2">Uncharacterized protein</fullName>
    </submittedName>
</protein>
<feature type="transmembrane region" description="Helical" evidence="1">
    <location>
        <begin position="21"/>
        <end position="41"/>
    </location>
</feature>
<evidence type="ECO:0000313" key="3">
    <source>
        <dbReference type="Proteomes" id="UP000006057"/>
    </source>
</evidence>
<dbReference type="KEGG" id="mcb:Mycch_3726"/>
<accession>I4BMF1</accession>
<dbReference type="AlphaFoldDB" id="I4BMF1"/>
<dbReference type="OrthoDB" id="4748260at2"/>
<evidence type="ECO:0000256" key="1">
    <source>
        <dbReference type="SAM" id="Phobius"/>
    </source>
</evidence>
<keyword evidence="1" id="KW-0472">Membrane</keyword>
<dbReference type="Proteomes" id="UP000006057">
    <property type="component" value="Chromosome"/>
</dbReference>
<feature type="transmembrane region" description="Helical" evidence="1">
    <location>
        <begin position="47"/>
        <end position="67"/>
    </location>
</feature>
<dbReference type="EMBL" id="CP003053">
    <property type="protein sequence ID" value="AFM18458.1"/>
    <property type="molecule type" value="Genomic_DNA"/>
</dbReference>